<dbReference type="Pfam" id="PF02291">
    <property type="entry name" value="TFIID-31kDa"/>
    <property type="match status" value="1"/>
</dbReference>
<accession>A0A1W5D4L4</accession>
<dbReference type="InterPro" id="IPR009072">
    <property type="entry name" value="Histone-fold"/>
</dbReference>
<dbReference type="SUPFAM" id="SSF47113">
    <property type="entry name" value="Histone-fold"/>
    <property type="match status" value="1"/>
</dbReference>
<dbReference type="GO" id="GO:0046982">
    <property type="term" value="F:protein heterodimerization activity"/>
    <property type="evidence" value="ECO:0007669"/>
    <property type="project" value="InterPro"/>
</dbReference>
<evidence type="ECO:0000256" key="5">
    <source>
        <dbReference type="ARBA" id="ARBA00023242"/>
    </source>
</evidence>
<dbReference type="GO" id="GO:0016251">
    <property type="term" value="F:RNA polymerase II general transcription initiation factor activity"/>
    <property type="evidence" value="ECO:0007669"/>
    <property type="project" value="TreeGrafter"/>
</dbReference>
<evidence type="ECO:0000313" key="8">
    <source>
        <dbReference type="Proteomes" id="UP000192927"/>
    </source>
</evidence>
<dbReference type="FunFam" id="1.10.20.10:FF:000069">
    <property type="entry name" value="Transcription initiation factor TFIID subunit"/>
    <property type="match status" value="1"/>
</dbReference>
<keyword evidence="5" id="KW-0539">Nucleus</keyword>
<dbReference type="GO" id="GO:0051123">
    <property type="term" value="P:RNA polymerase II preinitiation complex assembly"/>
    <property type="evidence" value="ECO:0007669"/>
    <property type="project" value="TreeGrafter"/>
</dbReference>
<keyword evidence="7" id="KW-0648">Protein biosynthesis</keyword>
<dbReference type="InterPro" id="IPR003162">
    <property type="entry name" value="TFIID-31"/>
</dbReference>
<evidence type="ECO:0000256" key="6">
    <source>
        <dbReference type="SAM" id="MobiDB-lite"/>
    </source>
</evidence>
<dbReference type="GO" id="GO:0003713">
    <property type="term" value="F:transcription coactivator activity"/>
    <property type="evidence" value="ECO:0007669"/>
    <property type="project" value="TreeGrafter"/>
</dbReference>
<feature type="compositionally biased region" description="Polar residues" evidence="6">
    <location>
        <begin position="1"/>
        <end position="14"/>
    </location>
</feature>
<protein>
    <submittedName>
        <fullName evidence="7">Transcription initiation factor TAFII31</fullName>
    </submittedName>
</protein>
<keyword evidence="7" id="KW-0396">Initiation factor</keyword>
<dbReference type="PANTHER" id="PTHR48068">
    <property type="entry name" value="TAF9 RNA POLYMERASE II, TATA BOX-BINDING PROTEIN (TBP)-ASSOCIATED FACTOR"/>
    <property type="match status" value="1"/>
</dbReference>
<evidence type="ECO:0000256" key="2">
    <source>
        <dbReference type="ARBA" id="ARBA00007646"/>
    </source>
</evidence>
<reference evidence="8" key="1">
    <citation type="submission" date="2017-03" db="EMBL/GenBank/DDBJ databases">
        <authorList>
            <person name="Sharma R."/>
            <person name="Thines M."/>
        </authorList>
    </citation>
    <scope>NUCLEOTIDE SEQUENCE [LARGE SCALE GENOMIC DNA]</scope>
</reference>
<dbReference type="AlphaFoldDB" id="A0A1W5D4L4"/>
<dbReference type="CDD" id="cd07979">
    <property type="entry name" value="HFD_TAF9"/>
    <property type="match status" value="1"/>
</dbReference>
<feature type="compositionally biased region" description="Acidic residues" evidence="6">
    <location>
        <begin position="225"/>
        <end position="251"/>
    </location>
</feature>
<evidence type="ECO:0000256" key="1">
    <source>
        <dbReference type="ARBA" id="ARBA00004123"/>
    </source>
</evidence>
<evidence type="ECO:0000256" key="3">
    <source>
        <dbReference type="ARBA" id="ARBA00023015"/>
    </source>
</evidence>
<dbReference type="GO" id="GO:0003743">
    <property type="term" value="F:translation initiation factor activity"/>
    <property type="evidence" value="ECO:0007669"/>
    <property type="project" value="UniProtKB-KW"/>
</dbReference>
<feature type="region of interest" description="Disordered" evidence="6">
    <location>
        <begin position="196"/>
        <end position="251"/>
    </location>
</feature>
<dbReference type="GO" id="GO:0000124">
    <property type="term" value="C:SAGA complex"/>
    <property type="evidence" value="ECO:0007669"/>
    <property type="project" value="TreeGrafter"/>
</dbReference>
<keyword evidence="8" id="KW-1185">Reference proteome</keyword>
<dbReference type="PANTHER" id="PTHR48068:SF4">
    <property type="entry name" value="TATA-BOX BINDING PROTEIN ASSOCIATED FACTOR 9"/>
    <property type="match status" value="1"/>
</dbReference>
<dbReference type="Gene3D" id="1.10.20.10">
    <property type="entry name" value="Histone, subunit A"/>
    <property type="match status" value="1"/>
</dbReference>
<dbReference type="GO" id="GO:0005669">
    <property type="term" value="C:transcription factor TFIID complex"/>
    <property type="evidence" value="ECO:0007669"/>
    <property type="project" value="TreeGrafter"/>
</dbReference>
<comment type="similarity">
    <text evidence="2">Belongs to the TAF9 family.</text>
</comment>
<evidence type="ECO:0000313" key="7">
    <source>
        <dbReference type="EMBL" id="SLM37940.1"/>
    </source>
</evidence>
<sequence>MAEPNGITSEGPSSDPQPASTNTPPPPQAAINPINPVFPATSLTDNGLSRRPRDARLIHMILANLGVTAYQERVPLQLMDFAYRYTSSTLQDALHLTSEGYGGSGPGGGGGGRGAATSNISDMGSITLSALRLSIASRTHYQFNPSIPKEYYQDLAQERNRVALPAVGKDWGVRLPPERYCLTGVGWGLREEWDGEEDELAATAEDGDEVMNEGQAEDGERIGEDEADDRMEDVFGEQLDGEGEDKDMAEE</sequence>
<feature type="region of interest" description="Disordered" evidence="6">
    <location>
        <begin position="1"/>
        <end position="47"/>
    </location>
</feature>
<organism evidence="7 8">
    <name type="scientific">Lasallia pustulata</name>
    <dbReference type="NCBI Taxonomy" id="136370"/>
    <lineage>
        <taxon>Eukaryota</taxon>
        <taxon>Fungi</taxon>
        <taxon>Dikarya</taxon>
        <taxon>Ascomycota</taxon>
        <taxon>Pezizomycotina</taxon>
        <taxon>Lecanoromycetes</taxon>
        <taxon>OSLEUM clade</taxon>
        <taxon>Umbilicariomycetidae</taxon>
        <taxon>Umbilicariales</taxon>
        <taxon>Umbilicariaceae</taxon>
        <taxon>Lasallia</taxon>
    </lineage>
</organism>
<dbReference type="Proteomes" id="UP000192927">
    <property type="component" value="Unassembled WGS sequence"/>
</dbReference>
<name>A0A1W5D4L4_9LECA</name>
<keyword evidence="3" id="KW-0805">Transcription regulation</keyword>
<dbReference type="InterPro" id="IPR051431">
    <property type="entry name" value="TFIID_subunit_9"/>
</dbReference>
<proteinExistence type="inferred from homology"/>
<evidence type="ECO:0000256" key="4">
    <source>
        <dbReference type="ARBA" id="ARBA00023163"/>
    </source>
</evidence>
<comment type="subcellular location">
    <subcellularLocation>
        <location evidence="1">Nucleus</location>
    </subcellularLocation>
</comment>
<keyword evidence="4" id="KW-0804">Transcription</keyword>
<feature type="compositionally biased region" description="Acidic residues" evidence="6">
    <location>
        <begin position="196"/>
        <end position="217"/>
    </location>
</feature>
<dbReference type="EMBL" id="FWEW01001985">
    <property type="protein sequence ID" value="SLM37940.1"/>
    <property type="molecule type" value="Genomic_DNA"/>
</dbReference>